<comment type="subcellular location">
    <subcellularLocation>
        <location evidence="2">Chromosome</location>
        <location evidence="2">Telomere</location>
    </subcellularLocation>
    <subcellularLocation>
        <location evidence="1">Nucleus</location>
    </subcellularLocation>
</comment>
<keyword evidence="5" id="KW-0539">Nucleus</keyword>
<evidence type="ECO:0000313" key="10">
    <source>
        <dbReference type="EMBL" id="GMM56243.1"/>
    </source>
</evidence>
<evidence type="ECO:0000256" key="4">
    <source>
        <dbReference type="ARBA" id="ARBA00022895"/>
    </source>
</evidence>
<evidence type="ECO:0000256" key="8">
    <source>
        <dbReference type="ARBA" id="ARBA00024878"/>
    </source>
</evidence>
<organism evidence="10 11">
    <name type="scientific">Maudiozyma humilis</name>
    <name type="common">Sour dough yeast</name>
    <name type="synonym">Kazachstania humilis</name>
    <dbReference type="NCBI Taxonomy" id="51915"/>
    <lineage>
        <taxon>Eukaryota</taxon>
        <taxon>Fungi</taxon>
        <taxon>Dikarya</taxon>
        <taxon>Ascomycota</taxon>
        <taxon>Saccharomycotina</taxon>
        <taxon>Saccharomycetes</taxon>
        <taxon>Saccharomycetales</taxon>
        <taxon>Saccharomycetaceae</taxon>
        <taxon>Maudiozyma</taxon>
    </lineage>
</organism>
<proteinExistence type="inferred from homology"/>
<evidence type="ECO:0000256" key="6">
    <source>
        <dbReference type="ARBA" id="ARBA00023777"/>
    </source>
</evidence>
<keyword evidence="11" id="KW-1185">Reference proteome</keyword>
<comment type="caution">
    <text evidence="10">The sequence shown here is derived from an EMBL/GenBank/DDBJ whole genome shotgun (WGS) entry which is preliminary data.</text>
</comment>
<feature type="domain" description="Shelterin complex subunit TPP1/Est3" evidence="9">
    <location>
        <begin position="18"/>
        <end position="94"/>
    </location>
</feature>
<dbReference type="Gene3D" id="2.40.50.960">
    <property type="match status" value="1"/>
</dbReference>
<dbReference type="Proteomes" id="UP001377567">
    <property type="component" value="Unassembled WGS sequence"/>
</dbReference>
<evidence type="ECO:0000256" key="5">
    <source>
        <dbReference type="ARBA" id="ARBA00023242"/>
    </source>
</evidence>
<evidence type="ECO:0000259" key="9">
    <source>
        <dbReference type="Pfam" id="PF10341"/>
    </source>
</evidence>
<dbReference type="EMBL" id="BTGD01000008">
    <property type="protein sequence ID" value="GMM56243.1"/>
    <property type="molecule type" value="Genomic_DNA"/>
</dbReference>
<dbReference type="GO" id="GO:0042162">
    <property type="term" value="F:telomeric DNA binding"/>
    <property type="evidence" value="ECO:0007669"/>
    <property type="project" value="InterPro"/>
</dbReference>
<gene>
    <name evidence="10" type="ORF">DAKH74_028590</name>
</gene>
<dbReference type="AlphaFoldDB" id="A0AAV5RYB0"/>
<protein>
    <recommendedName>
        <fullName evidence="7">Telomere replication protein EST3</fullName>
    </recommendedName>
</protein>
<reference evidence="10 11" key="1">
    <citation type="journal article" date="2023" name="Elife">
        <title>Identification of key yeast species and microbe-microbe interactions impacting larval growth of Drosophila in the wild.</title>
        <authorList>
            <person name="Mure A."/>
            <person name="Sugiura Y."/>
            <person name="Maeda R."/>
            <person name="Honda K."/>
            <person name="Sakurai N."/>
            <person name="Takahashi Y."/>
            <person name="Watada M."/>
            <person name="Katoh T."/>
            <person name="Gotoh A."/>
            <person name="Gotoh Y."/>
            <person name="Taniguchi I."/>
            <person name="Nakamura K."/>
            <person name="Hayashi T."/>
            <person name="Katayama T."/>
            <person name="Uemura T."/>
            <person name="Hattori Y."/>
        </authorList>
    </citation>
    <scope>NUCLEOTIDE SEQUENCE [LARGE SCALE GENOMIC DNA]</scope>
    <source>
        <strain evidence="10 11">KH-74</strain>
    </source>
</reference>
<dbReference type="InterPro" id="IPR019437">
    <property type="entry name" value="TPP1/Est3"/>
</dbReference>
<dbReference type="GO" id="GO:0000781">
    <property type="term" value="C:chromosome, telomeric region"/>
    <property type="evidence" value="ECO:0007669"/>
    <property type="project" value="UniProtKB-SubCell"/>
</dbReference>
<evidence type="ECO:0000256" key="2">
    <source>
        <dbReference type="ARBA" id="ARBA00004574"/>
    </source>
</evidence>
<evidence type="ECO:0000256" key="7">
    <source>
        <dbReference type="ARBA" id="ARBA00023906"/>
    </source>
</evidence>
<comment type="function">
    <text evidence="8">Component of the telomerase complex involved in telomere replication. Stimulates RNA/DNA heteroduplex unwinding which favors the telomere replication by the telomerase.</text>
</comment>
<evidence type="ECO:0000256" key="3">
    <source>
        <dbReference type="ARBA" id="ARBA00022454"/>
    </source>
</evidence>
<evidence type="ECO:0000256" key="1">
    <source>
        <dbReference type="ARBA" id="ARBA00004123"/>
    </source>
</evidence>
<comment type="similarity">
    <text evidence="6">Belongs to the EST3 family.</text>
</comment>
<sequence length="95" mass="11492">MPPNSIPSRDTLTDSVFLRPWIRKLFRERRLNGHGFQKPIRNAIPRLSETDMEAPLRSERIMRNKRHFMKITNFHKVEDYRVYASIRDNEHQMLS</sequence>
<keyword evidence="4" id="KW-0779">Telomere</keyword>
<dbReference type="Pfam" id="PF10341">
    <property type="entry name" value="TPP1"/>
    <property type="match status" value="1"/>
</dbReference>
<keyword evidence="3" id="KW-0158">Chromosome</keyword>
<name>A0AAV5RYB0_MAUHU</name>
<accession>A0AAV5RYB0</accession>
<evidence type="ECO:0000313" key="11">
    <source>
        <dbReference type="Proteomes" id="UP001377567"/>
    </source>
</evidence>
<dbReference type="GO" id="GO:0005697">
    <property type="term" value="C:telomerase holoenzyme complex"/>
    <property type="evidence" value="ECO:0007669"/>
    <property type="project" value="InterPro"/>
</dbReference>
<dbReference type="GO" id="GO:0007004">
    <property type="term" value="P:telomere maintenance via telomerase"/>
    <property type="evidence" value="ECO:0007669"/>
    <property type="project" value="InterPro"/>
</dbReference>